<dbReference type="PATRIC" id="fig|1444770.3.peg.2036"/>
<accession>Z9JI03</accession>
<comment type="caution">
    <text evidence="1">The sequence shown here is derived from an EMBL/GenBank/DDBJ whole genome shotgun (WGS) entry which is preliminary data.</text>
</comment>
<evidence type="ECO:0000313" key="2">
    <source>
        <dbReference type="EMBL" id="MCD8472308.1"/>
    </source>
</evidence>
<organism evidence="1 3">
    <name type="scientific">Xylella taiwanensis</name>
    <dbReference type="NCBI Taxonomy" id="1444770"/>
    <lineage>
        <taxon>Bacteria</taxon>
        <taxon>Pseudomonadati</taxon>
        <taxon>Pseudomonadota</taxon>
        <taxon>Gammaproteobacteria</taxon>
        <taxon>Lysobacterales</taxon>
        <taxon>Lysobacteraceae</taxon>
        <taxon>Xylella</taxon>
    </lineage>
</organism>
<evidence type="ECO:0000313" key="1">
    <source>
        <dbReference type="EMBL" id="EWS77824.1"/>
    </source>
</evidence>
<dbReference type="GeneID" id="68901324"/>
<dbReference type="Proteomes" id="UP000020406">
    <property type="component" value="Unassembled WGS sequence"/>
</dbReference>
<dbReference type="Proteomes" id="UP001430701">
    <property type="component" value="Unassembled WGS sequence"/>
</dbReference>
<protein>
    <submittedName>
        <fullName evidence="1">Uncharacterized protein</fullName>
    </submittedName>
</protein>
<evidence type="ECO:0000313" key="4">
    <source>
        <dbReference type="Proteomes" id="UP001430701"/>
    </source>
</evidence>
<gene>
    <name evidence="1" type="ORF">AF72_08585</name>
    <name evidence="2" type="ORF">LPH55_02185</name>
</gene>
<keyword evidence="4" id="KW-1185">Reference proteome</keyword>
<sequence>MTWQAWAANISGELGLTTQVIDRGIPSTLHTPILQSNLTWLPTPGWALSASSSILVRQPDHLALINAELTRYWSPTDDWQLQTSVLYYGYPGNRFFKRFNRIETSAGISYRDIVTFSVAAFRLTEKNKGTWYAAADLSLRQPLSASVSLTTGIGVSQRPTTFYFGDTWTPPHPYYYGHAGLIWTHNTWTIQFTHLLSSTNSPAHQRNAAISPWIATLSHSF</sequence>
<dbReference type="STRING" id="1444770.AF72_08585"/>
<reference evidence="2" key="2">
    <citation type="submission" date="2021-11" db="EMBL/GenBank/DDBJ databases">
        <title>Genome sequence of Xylella taiwanensis PLS432.</title>
        <authorList>
            <person name="Weng L.-W."/>
            <person name="Su C.-C."/>
            <person name="Tsai C.-W."/>
            <person name="Kuo C.-H."/>
        </authorList>
    </citation>
    <scope>NUCLEOTIDE SEQUENCE</scope>
    <source>
        <strain evidence="2">PLS432</strain>
    </source>
</reference>
<reference evidence="1 3" key="1">
    <citation type="journal article" date="2014" name="Genome Announc.">
        <title>Draft Genome Sequence of Xylella fastidiosa Pear Leaf Scorch Strain in Taiwan.</title>
        <authorList>
            <person name="Su C.C."/>
            <person name="Deng W.L."/>
            <person name="Jan F.J."/>
            <person name="Chang C.J."/>
            <person name="Huang H."/>
            <person name="Chen J."/>
        </authorList>
    </citation>
    <scope>NUCLEOTIDE SEQUENCE [LARGE SCALE GENOMIC DNA]</scope>
    <source>
        <strain evidence="1 3">PLS229</strain>
    </source>
</reference>
<dbReference type="EMBL" id="JAJPPU010000001">
    <property type="protein sequence ID" value="MCD8472308.1"/>
    <property type="molecule type" value="Genomic_DNA"/>
</dbReference>
<evidence type="ECO:0000313" key="3">
    <source>
        <dbReference type="Proteomes" id="UP000020406"/>
    </source>
</evidence>
<name>Z9JI03_9GAMM</name>
<dbReference type="RefSeq" id="WP_051482337.1">
    <property type="nucleotide sequence ID" value="NZ_CP053627.1"/>
</dbReference>
<dbReference type="eggNOG" id="ENOG502ZXPI">
    <property type="taxonomic scope" value="Bacteria"/>
</dbReference>
<proteinExistence type="predicted"/>
<dbReference type="EMBL" id="JDSQ01000013">
    <property type="protein sequence ID" value="EWS77824.1"/>
    <property type="molecule type" value="Genomic_DNA"/>
</dbReference>
<dbReference type="OrthoDB" id="6006588at2"/>
<dbReference type="AlphaFoldDB" id="Z9JI03"/>